<gene>
    <name evidence="4" type="ORF">B0I08_11410</name>
</gene>
<dbReference type="AlphaFoldDB" id="A0A2T0V1Y7"/>
<evidence type="ECO:0000259" key="3">
    <source>
        <dbReference type="Pfam" id="PF08669"/>
    </source>
</evidence>
<dbReference type="InterPro" id="IPR029043">
    <property type="entry name" value="GcvT/YgfZ_C"/>
</dbReference>
<dbReference type="Proteomes" id="UP000237983">
    <property type="component" value="Unassembled WGS sequence"/>
</dbReference>
<dbReference type="SUPFAM" id="SSF101790">
    <property type="entry name" value="Aminomethyltransferase beta-barrel domain"/>
    <property type="match status" value="1"/>
</dbReference>
<dbReference type="Pfam" id="PF08669">
    <property type="entry name" value="GCV_T_C"/>
    <property type="match status" value="1"/>
</dbReference>
<evidence type="ECO:0000256" key="1">
    <source>
        <dbReference type="ARBA" id="ARBA00022946"/>
    </source>
</evidence>
<name>A0A2T0V1Y7_9MICO</name>
<protein>
    <recommendedName>
        <fullName evidence="3">Aminomethyltransferase C-terminal domain-containing protein</fullName>
    </recommendedName>
</protein>
<dbReference type="Gene3D" id="3.30.1360.120">
    <property type="entry name" value="Probable tRNA modification gtpase trme, domain 1"/>
    <property type="match status" value="1"/>
</dbReference>
<dbReference type="InterPro" id="IPR013977">
    <property type="entry name" value="GcvT_C"/>
</dbReference>
<dbReference type="EMBL" id="PVTL01000014">
    <property type="protein sequence ID" value="PRY64078.1"/>
    <property type="molecule type" value="Genomic_DNA"/>
</dbReference>
<proteinExistence type="predicted"/>
<evidence type="ECO:0000256" key="2">
    <source>
        <dbReference type="SAM" id="MobiDB-lite"/>
    </source>
</evidence>
<feature type="domain" description="Aminomethyltransferase C-terminal" evidence="3">
    <location>
        <begin position="289"/>
        <end position="341"/>
    </location>
</feature>
<sequence length="387" mass="41133">MSTDPASTDPASTDLVSTDPASTEPAPADRARGFEAKPGAIGSPPQHYGNPLHEQRLLAEGTAVVDLSDRAVLTVTGPDRLSWIDSLTSQAVAKLQPGESAETLLLDPAGRLEYAVRLLDDGVSTWLLLEATEGAALHTWLDRMRFMLRVEVADRSAEFATIGTLGSPSLAPAAPNGIALHWRDPWSAVVTGGHQYSTAQRHPSADWTYSELLIDRAALPEAAALPAAGTLALEALRIAAWRPRRATEVDERTIPHELDWLRSAVHLSKGCYRGQETVAKVHNLGHPPRRLVLLHLDGSEGVLPVHGDIVLAGDKEVGSITSAALHYELGPIALAVVKRSVDPALDLVVTAGDPAIQIAAAQEVIVPPDAGAEANVPRLPRLGAVRR</sequence>
<feature type="compositionally biased region" description="Polar residues" evidence="2">
    <location>
        <begin position="1"/>
        <end position="21"/>
    </location>
</feature>
<dbReference type="NCBIfam" id="TIGR03317">
    <property type="entry name" value="ygfZ_signature"/>
    <property type="match status" value="1"/>
</dbReference>
<dbReference type="InterPro" id="IPR017703">
    <property type="entry name" value="YgfZ/GCV_T_CS"/>
</dbReference>
<dbReference type="PANTHER" id="PTHR22602:SF0">
    <property type="entry name" value="TRANSFERASE CAF17, MITOCHONDRIAL-RELATED"/>
    <property type="match status" value="1"/>
</dbReference>
<feature type="region of interest" description="Disordered" evidence="2">
    <location>
        <begin position="1"/>
        <end position="51"/>
    </location>
</feature>
<comment type="caution">
    <text evidence="4">The sequence shown here is derived from an EMBL/GenBank/DDBJ whole genome shotgun (WGS) entry which is preliminary data.</text>
</comment>
<keyword evidence="1" id="KW-0809">Transit peptide</keyword>
<organism evidence="4 5">
    <name type="scientific">Glaciihabitans tibetensis</name>
    <dbReference type="NCBI Taxonomy" id="1266600"/>
    <lineage>
        <taxon>Bacteria</taxon>
        <taxon>Bacillati</taxon>
        <taxon>Actinomycetota</taxon>
        <taxon>Actinomycetes</taxon>
        <taxon>Micrococcales</taxon>
        <taxon>Microbacteriaceae</taxon>
        <taxon>Glaciihabitans</taxon>
    </lineage>
</organism>
<reference evidence="4 5" key="1">
    <citation type="submission" date="2018-03" db="EMBL/GenBank/DDBJ databases">
        <title>Genomic Encyclopedia of Type Strains, Phase III (KMG-III): the genomes of soil and plant-associated and newly described type strains.</title>
        <authorList>
            <person name="Whitman W."/>
        </authorList>
    </citation>
    <scope>NUCLEOTIDE SEQUENCE [LARGE SCALE GENOMIC DNA]</scope>
    <source>
        <strain evidence="4 5">CGMCC 1.12484</strain>
    </source>
</reference>
<accession>A0A2T0V1Y7</accession>
<dbReference type="InterPro" id="IPR045179">
    <property type="entry name" value="YgfZ/GcvT"/>
</dbReference>
<dbReference type="GO" id="GO:0016226">
    <property type="term" value="P:iron-sulfur cluster assembly"/>
    <property type="evidence" value="ECO:0007669"/>
    <property type="project" value="TreeGrafter"/>
</dbReference>
<dbReference type="PANTHER" id="PTHR22602">
    <property type="entry name" value="TRANSFERASE CAF17, MITOCHONDRIAL-RELATED"/>
    <property type="match status" value="1"/>
</dbReference>
<dbReference type="SUPFAM" id="SSF103025">
    <property type="entry name" value="Folate-binding domain"/>
    <property type="match status" value="1"/>
</dbReference>
<evidence type="ECO:0000313" key="5">
    <source>
        <dbReference type="Proteomes" id="UP000237983"/>
    </source>
</evidence>
<keyword evidence="5" id="KW-1185">Reference proteome</keyword>
<dbReference type="InterPro" id="IPR027266">
    <property type="entry name" value="TrmE/GcvT-like"/>
</dbReference>
<evidence type="ECO:0000313" key="4">
    <source>
        <dbReference type="EMBL" id="PRY64078.1"/>
    </source>
</evidence>